<protein>
    <submittedName>
        <fullName evidence="2">Outer membrane murein-binding lipoprotein Lpp</fullName>
    </submittedName>
</protein>
<name>A0ABV2NLC8_9HYPH</name>
<organism evidence="2 3">
    <name type="scientific">Methylobacterium radiotolerans</name>
    <dbReference type="NCBI Taxonomy" id="31998"/>
    <lineage>
        <taxon>Bacteria</taxon>
        <taxon>Pseudomonadati</taxon>
        <taxon>Pseudomonadota</taxon>
        <taxon>Alphaproteobacteria</taxon>
        <taxon>Hyphomicrobiales</taxon>
        <taxon>Methylobacteriaceae</taxon>
        <taxon>Methylobacterium</taxon>
    </lineage>
</organism>
<gene>
    <name evidence="2" type="ORF">ABIC20_004585</name>
</gene>
<reference evidence="2 3" key="1">
    <citation type="submission" date="2024-06" db="EMBL/GenBank/DDBJ databases">
        <title>Genomics of switchgrass bacterial isolates.</title>
        <authorList>
            <person name="Shade A."/>
        </authorList>
    </citation>
    <scope>NUCLEOTIDE SEQUENCE [LARGE SCALE GENOMIC DNA]</scope>
    <source>
        <strain evidence="2 3">PvP084</strain>
    </source>
</reference>
<keyword evidence="3" id="KW-1185">Reference proteome</keyword>
<evidence type="ECO:0000256" key="1">
    <source>
        <dbReference type="SAM" id="Coils"/>
    </source>
</evidence>
<dbReference type="Proteomes" id="UP001549119">
    <property type="component" value="Unassembled WGS sequence"/>
</dbReference>
<proteinExistence type="predicted"/>
<sequence>MGIGMDLAVDLGRTATRGAAMMEALRAGVEASAARREERRQAGVVSVQVLAACLKDARKTEGQAIAAAQTLEAENAELRAELQAMWEALQTSSDRAARAEAAVIEAAKIARARRLHA</sequence>
<keyword evidence="1" id="KW-0175">Coiled coil</keyword>
<comment type="caution">
    <text evidence="2">The sequence shown here is derived from an EMBL/GenBank/DDBJ whole genome shotgun (WGS) entry which is preliminary data.</text>
</comment>
<dbReference type="EMBL" id="JBEPNW010000002">
    <property type="protein sequence ID" value="MET3867276.1"/>
    <property type="molecule type" value="Genomic_DNA"/>
</dbReference>
<accession>A0ABV2NLC8</accession>
<evidence type="ECO:0000313" key="2">
    <source>
        <dbReference type="EMBL" id="MET3867276.1"/>
    </source>
</evidence>
<keyword evidence="2" id="KW-0449">Lipoprotein</keyword>
<feature type="coiled-coil region" evidence="1">
    <location>
        <begin position="61"/>
        <end position="88"/>
    </location>
</feature>
<dbReference type="RefSeq" id="WP_063110551.1">
    <property type="nucleotide sequence ID" value="NZ_JBEPNV010000001.1"/>
</dbReference>
<evidence type="ECO:0000313" key="3">
    <source>
        <dbReference type="Proteomes" id="UP001549119"/>
    </source>
</evidence>